<accession>A0A392RXZ3</accession>
<evidence type="ECO:0000313" key="1">
    <source>
        <dbReference type="EMBL" id="MCI40954.1"/>
    </source>
</evidence>
<dbReference type="EMBL" id="LXQA010285877">
    <property type="protein sequence ID" value="MCI40954.1"/>
    <property type="molecule type" value="Genomic_DNA"/>
</dbReference>
<dbReference type="AlphaFoldDB" id="A0A392RXZ3"/>
<organism evidence="1 2">
    <name type="scientific">Trifolium medium</name>
    <dbReference type="NCBI Taxonomy" id="97028"/>
    <lineage>
        <taxon>Eukaryota</taxon>
        <taxon>Viridiplantae</taxon>
        <taxon>Streptophyta</taxon>
        <taxon>Embryophyta</taxon>
        <taxon>Tracheophyta</taxon>
        <taxon>Spermatophyta</taxon>
        <taxon>Magnoliopsida</taxon>
        <taxon>eudicotyledons</taxon>
        <taxon>Gunneridae</taxon>
        <taxon>Pentapetalae</taxon>
        <taxon>rosids</taxon>
        <taxon>fabids</taxon>
        <taxon>Fabales</taxon>
        <taxon>Fabaceae</taxon>
        <taxon>Papilionoideae</taxon>
        <taxon>50 kb inversion clade</taxon>
        <taxon>NPAAA clade</taxon>
        <taxon>Hologalegina</taxon>
        <taxon>IRL clade</taxon>
        <taxon>Trifolieae</taxon>
        <taxon>Trifolium</taxon>
    </lineage>
</organism>
<name>A0A392RXZ3_9FABA</name>
<protein>
    <submittedName>
        <fullName evidence="1">Uncharacterized protein</fullName>
    </submittedName>
</protein>
<proteinExistence type="predicted"/>
<sequence length="26" mass="2898">MGRTSEWRSYLEARIGDAKTISALVS</sequence>
<comment type="caution">
    <text evidence="1">The sequence shown here is derived from an EMBL/GenBank/DDBJ whole genome shotgun (WGS) entry which is preliminary data.</text>
</comment>
<feature type="non-terminal residue" evidence="1">
    <location>
        <position position="26"/>
    </location>
</feature>
<dbReference type="Proteomes" id="UP000265520">
    <property type="component" value="Unassembled WGS sequence"/>
</dbReference>
<reference evidence="1 2" key="1">
    <citation type="journal article" date="2018" name="Front. Plant Sci.">
        <title>Red Clover (Trifolium pratense) and Zigzag Clover (T. medium) - A Picture of Genomic Similarities and Differences.</title>
        <authorList>
            <person name="Dluhosova J."/>
            <person name="Istvanek J."/>
            <person name="Nedelnik J."/>
            <person name="Repkova J."/>
        </authorList>
    </citation>
    <scope>NUCLEOTIDE SEQUENCE [LARGE SCALE GENOMIC DNA]</scope>
    <source>
        <strain evidence="2">cv. 10/8</strain>
        <tissue evidence="1">Leaf</tissue>
    </source>
</reference>
<keyword evidence="2" id="KW-1185">Reference proteome</keyword>
<evidence type="ECO:0000313" key="2">
    <source>
        <dbReference type="Proteomes" id="UP000265520"/>
    </source>
</evidence>